<keyword evidence="3" id="KW-1185">Reference proteome</keyword>
<proteinExistence type="predicted"/>
<feature type="region of interest" description="Disordered" evidence="1">
    <location>
        <begin position="77"/>
        <end position="101"/>
    </location>
</feature>
<evidence type="ECO:0000313" key="2">
    <source>
        <dbReference type="EMBL" id="MCD7455034.1"/>
    </source>
</evidence>
<evidence type="ECO:0000313" key="3">
    <source>
        <dbReference type="Proteomes" id="UP000823775"/>
    </source>
</evidence>
<evidence type="ECO:0000256" key="1">
    <source>
        <dbReference type="SAM" id="MobiDB-lite"/>
    </source>
</evidence>
<organism evidence="2 3">
    <name type="scientific">Datura stramonium</name>
    <name type="common">Jimsonweed</name>
    <name type="synonym">Common thornapple</name>
    <dbReference type="NCBI Taxonomy" id="4076"/>
    <lineage>
        <taxon>Eukaryota</taxon>
        <taxon>Viridiplantae</taxon>
        <taxon>Streptophyta</taxon>
        <taxon>Embryophyta</taxon>
        <taxon>Tracheophyta</taxon>
        <taxon>Spermatophyta</taxon>
        <taxon>Magnoliopsida</taxon>
        <taxon>eudicotyledons</taxon>
        <taxon>Gunneridae</taxon>
        <taxon>Pentapetalae</taxon>
        <taxon>asterids</taxon>
        <taxon>lamiids</taxon>
        <taxon>Solanales</taxon>
        <taxon>Solanaceae</taxon>
        <taxon>Solanoideae</taxon>
        <taxon>Datureae</taxon>
        <taxon>Datura</taxon>
    </lineage>
</organism>
<dbReference type="Proteomes" id="UP000823775">
    <property type="component" value="Unassembled WGS sequence"/>
</dbReference>
<gene>
    <name evidence="2" type="ORF">HAX54_026817</name>
</gene>
<accession>A0ABS8S876</accession>
<dbReference type="EMBL" id="JACEIK010000326">
    <property type="protein sequence ID" value="MCD7455034.1"/>
    <property type="molecule type" value="Genomic_DNA"/>
</dbReference>
<reference evidence="2 3" key="1">
    <citation type="journal article" date="2021" name="BMC Genomics">
        <title>Datura genome reveals duplications of psychoactive alkaloid biosynthetic genes and high mutation rate following tissue culture.</title>
        <authorList>
            <person name="Rajewski A."/>
            <person name="Carter-House D."/>
            <person name="Stajich J."/>
            <person name="Litt A."/>
        </authorList>
    </citation>
    <scope>NUCLEOTIDE SEQUENCE [LARGE SCALE GENOMIC DNA]</scope>
    <source>
        <strain evidence="2">AR-01</strain>
    </source>
</reference>
<comment type="caution">
    <text evidence="2">The sequence shown here is derived from an EMBL/GenBank/DDBJ whole genome shotgun (WGS) entry which is preliminary data.</text>
</comment>
<protein>
    <submittedName>
        <fullName evidence="2">Uncharacterized protein</fullName>
    </submittedName>
</protein>
<sequence length="101" mass="11059">MLPMKVMIFMHALQVEGVTPTFSGIGKSHGFSWDSFWTAFQEGKALGRSWSKRVSKIDGLASSCGEKSLNHCEVAGSPKFDVGREKGPDDLGQNVNKEKRA</sequence>
<name>A0ABS8S876_DATST</name>